<feature type="compositionally biased region" description="Polar residues" evidence="3">
    <location>
        <begin position="168"/>
        <end position="198"/>
    </location>
</feature>
<feature type="compositionally biased region" description="Basic residues" evidence="3">
    <location>
        <begin position="633"/>
        <end position="642"/>
    </location>
</feature>
<feature type="compositionally biased region" description="Basic and acidic residues" evidence="3">
    <location>
        <begin position="764"/>
        <end position="783"/>
    </location>
</feature>
<evidence type="ECO:0000313" key="7">
    <source>
        <dbReference type="Proteomes" id="UP001148786"/>
    </source>
</evidence>
<evidence type="ECO:0000256" key="2">
    <source>
        <dbReference type="PROSITE-ProRule" id="PRU00035"/>
    </source>
</evidence>
<feature type="region of interest" description="Disordered" evidence="3">
    <location>
        <begin position="42"/>
        <end position="71"/>
    </location>
</feature>
<feature type="compositionally biased region" description="Polar residues" evidence="3">
    <location>
        <begin position="42"/>
        <end position="55"/>
    </location>
</feature>
<feature type="domain" description="Bromo" evidence="4">
    <location>
        <begin position="492"/>
        <end position="564"/>
    </location>
</feature>
<dbReference type="InterPro" id="IPR036427">
    <property type="entry name" value="Bromodomain-like_sf"/>
</dbReference>
<dbReference type="InterPro" id="IPR038336">
    <property type="entry name" value="NET_sf"/>
</dbReference>
<dbReference type="AlphaFoldDB" id="A0A9W8MV87"/>
<feature type="compositionally biased region" description="Low complexity" evidence="3">
    <location>
        <begin position="60"/>
        <end position="71"/>
    </location>
</feature>
<evidence type="ECO:0000256" key="3">
    <source>
        <dbReference type="SAM" id="MobiDB-lite"/>
    </source>
</evidence>
<dbReference type="Gene3D" id="1.20.1270.220">
    <property type="match status" value="1"/>
</dbReference>
<feature type="domain" description="NET" evidence="5">
    <location>
        <begin position="667"/>
        <end position="748"/>
    </location>
</feature>
<evidence type="ECO:0000256" key="1">
    <source>
        <dbReference type="ARBA" id="ARBA00023117"/>
    </source>
</evidence>
<feature type="region of interest" description="Disordered" evidence="3">
    <location>
        <begin position="386"/>
        <end position="474"/>
    </location>
</feature>
<accession>A0A9W8MV87</accession>
<dbReference type="InterPro" id="IPR027353">
    <property type="entry name" value="NET_dom"/>
</dbReference>
<dbReference type="SMART" id="SM00297">
    <property type="entry name" value="BROMO"/>
    <property type="match status" value="2"/>
</dbReference>
<dbReference type="Pfam" id="PF17035">
    <property type="entry name" value="BET"/>
    <property type="match status" value="1"/>
</dbReference>
<dbReference type="GO" id="GO:0005634">
    <property type="term" value="C:nucleus"/>
    <property type="evidence" value="ECO:0007669"/>
    <property type="project" value="TreeGrafter"/>
</dbReference>
<evidence type="ECO:0000313" key="6">
    <source>
        <dbReference type="EMBL" id="KAJ3508310.1"/>
    </source>
</evidence>
<dbReference type="PRINTS" id="PR00503">
    <property type="entry name" value="BROMODOMAIN"/>
</dbReference>
<feature type="region of interest" description="Disordered" evidence="3">
    <location>
        <begin position="743"/>
        <end position="817"/>
    </location>
</feature>
<dbReference type="EMBL" id="JANKHO010000574">
    <property type="protein sequence ID" value="KAJ3508310.1"/>
    <property type="molecule type" value="Genomic_DNA"/>
</dbReference>
<dbReference type="CDD" id="cd05500">
    <property type="entry name" value="Bromo_BDF1_2_I"/>
    <property type="match status" value="1"/>
</dbReference>
<dbReference type="GO" id="GO:0000785">
    <property type="term" value="C:chromatin"/>
    <property type="evidence" value="ECO:0007669"/>
    <property type="project" value="TreeGrafter"/>
</dbReference>
<feature type="compositionally biased region" description="Basic and acidic residues" evidence="3">
    <location>
        <begin position="206"/>
        <end position="219"/>
    </location>
</feature>
<dbReference type="Pfam" id="PF00439">
    <property type="entry name" value="Bromodomain"/>
    <property type="match status" value="2"/>
</dbReference>
<dbReference type="Proteomes" id="UP001148786">
    <property type="component" value="Unassembled WGS sequence"/>
</dbReference>
<feature type="compositionally biased region" description="Low complexity" evidence="3">
    <location>
        <begin position="804"/>
        <end position="817"/>
    </location>
</feature>
<evidence type="ECO:0000259" key="5">
    <source>
        <dbReference type="PROSITE" id="PS51525"/>
    </source>
</evidence>
<sequence>MSTPSTHLSLSPTRARLRKLTTLPTSLQRLLHTLLAVGNANNGIPPQINGNSSHNPPSPATDSPATPVSTTAAPDVKIDMDYQEQESDVRHEPLPIKPFAPFDKRNADSLPPQVGTPIDPSTIPIHPSNGTPLPPPGDLLHDMKMAESSQLNGDTHLNGHDDVIMGDTDTQTPGATPGISTDFSMASIDGGSSSNTRSYPEDSDDREPPAKRARMHSDADMASTAHSATPPPASAVMSNAASPAPPPPSTVPPSTAQSNNFAAPITTGSSLTLNQWRFCQSTVKSLKKMKDAGPFMRPVDPIALNIPHYPSIIKNPMDFSTIERKLNSSNPQKPDINPQNPRYYSAEEFISDIRLMFSNSLTFNGPDHVVTLMGKRVQDVFDKQIKHLPPPEKPKPPVVKKVATPPPPPPPVPAPVKKTQPRRPSTSVPVIRRSEAEPVGRPKREIHPPPPKDLPYADPPKKNRKAKRVRDDGTAEQLKYCGKILQELHRKQHYAFASPFYEPVDWVRMELPHYPRVVKKPMDLSTIRKKLDNGDYETAQNFYDDFKLMIRNCFLFNPSGTPVNIAGQELQRLFDEKWKNLPPLHLPAPPESDDDDEPEEDSDDERQRKIALMESQIEAMRNNIENLKGTAKKEKREKKKEKKEKPPVASTSKAPPKQTKVPSKKKSKKAVTDDDVLTFEQKKDLSESIGKLDGARLEKVIQIIHEGVPEIRDSTEEIELEIDQLPAAVLTKLYNFVLKPMRQSTAPKRNRAGKGTGTGGLKRKSMDEEKEAEKIRQLEERMALFEGRNPAPARRVDDSEHSSDSSSGSDSSGSDSE</sequence>
<dbReference type="InterPro" id="IPR001487">
    <property type="entry name" value="Bromodomain"/>
</dbReference>
<dbReference type="OrthoDB" id="784962at2759"/>
<feature type="compositionally biased region" description="Pro residues" evidence="3">
    <location>
        <begin position="404"/>
        <end position="414"/>
    </location>
</feature>
<feature type="domain" description="Bromo" evidence="4">
    <location>
        <begin position="287"/>
        <end position="371"/>
    </location>
</feature>
<reference evidence="6" key="1">
    <citation type="submission" date="2022-07" db="EMBL/GenBank/DDBJ databases">
        <title>Genome Sequence of Agrocybe chaxingu.</title>
        <authorList>
            <person name="Buettner E."/>
        </authorList>
    </citation>
    <scope>NUCLEOTIDE SEQUENCE</scope>
    <source>
        <strain evidence="6">MP-N11</strain>
    </source>
</reference>
<protein>
    <recommendedName>
        <fullName evidence="8">Bromodomain-containing protein</fullName>
    </recommendedName>
</protein>
<feature type="compositionally biased region" description="Low complexity" evidence="3">
    <location>
        <begin position="222"/>
        <end position="242"/>
    </location>
</feature>
<dbReference type="PROSITE" id="PS51525">
    <property type="entry name" value="NET"/>
    <property type="match status" value="1"/>
</dbReference>
<feature type="region of interest" description="Disordered" evidence="3">
    <location>
        <begin position="620"/>
        <end position="672"/>
    </location>
</feature>
<proteinExistence type="predicted"/>
<dbReference type="PROSITE" id="PS50014">
    <property type="entry name" value="BROMODOMAIN_2"/>
    <property type="match status" value="2"/>
</dbReference>
<dbReference type="InterPro" id="IPR050935">
    <property type="entry name" value="Bromo_chromatin_reader"/>
</dbReference>
<dbReference type="PANTHER" id="PTHR22880">
    <property type="entry name" value="FALZ-RELATED BROMODOMAIN-CONTAINING PROTEINS"/>
    <property type="match status" value="1"/>
</dbReference>
<name>A0A9W8MV87_9AGAR</name>
<feature type="region of interest" description="Disordered" evidence="3">
    <location>
        <begin position="581"/>
        <end position="606"/>
    </location>
</feature>
<keyword evidence="1 2" id="KW-0103">Bromodomain</keyword>
<organism evidence="6 7">
    <name type="scientific">Agrocybe chaxingu</name>
    <dbReference type="NCBI Taxonomy" id="84603"/>
    <lineage>
        <taxon>Eukaryota</taxon>
        <taxon>Fungi</taxon>
        <taxon>Dikarya</taxon>
        <taxon>Basidiomycota</taxon>
        <taxon>Agaricomycotina</taxon>
        <taxon>Agaricomycetes</taxon>
        <taxon>Agaricomycetidae</taxon>
        <taxon>Agaricales</taxon>
        <taxon>Agaricineae</taxon>
        <taxon>Strophariaceae</taxon>
        <taxon>Agrocybe</taxon>
    </lineage>
</organism>
<feature type="compositionally biased region" description="Acidic residues" evidence="3">
    <location>
        <begin position="591"/>
        <end position="604"/>
    </location>
</feature>
<comment type="caution">
    <text evidence="6">The sequence shown here is derived from an EMBL/GenBank/DDBJ whole genome shotgun (WGS) entry which is preliminary data.</text>
</comment>
<dbReference type="GO" id="GO:0006355">
    <property type="term" value="P:regulation of DNA-templated transcription"/>
    <property type="evidence" value="ECO:0007669"/>
    <property type="project" value="TreeGrafter"/>
</dbReference>
<feature type="compositionally biased region" description="Basic and acidic residues" evidence="3">
    <location>
        <begin position="794"/>
        <end position="803"/>
    </location>
</feature>
<dbReference type="Gene3D" id="1.20.920.10">
    <property type="entry name" value="Bromodomain-like"/>
    <property type="match status" value="2"/>
</dbReference>
<dbReference type="PANTHER" id="PTHR22880:SF225">
    <property type="entry name" value="BROMODOMAIN-CONTAINING PROTEIN BET-1-RELATED"/>
    <property type="match status" value="1"/>
</dbReference>
<gene>
    <name evidence="6" type="ORF">NLJ89_g5827</name>
</gene>
<feature type="compositionally biased region" description="Basic and acidic residues" evidence="3">
    <location>
        <begin position="432"/>
        <end position="447"/>
    </location>
</feature>
<feature type="region of interest" description="Disordered" evidence="3">
    <location>
        <begin position="152"/>
        <end position="263"/>
    </location>
</feature>
<evidence type="ECO:0000259" key="4">
    <source>
        <dbReference type="PROSITE" id="PS50014"/>
    </source>
</evidence>
<dbReference type="SUPFAM" id="SSF47370">
    <property type="entry name" value="Bromodomain"/>
    <property type="match status" value="2"/>
</dbReference>
<dbReference type="GO" id="GO:0006338">
    <property type="term" value="P:chromatin remodeling"/>
    <property type="evidence" value="ECO:0007669"/>
    <property type="project" value="TreeGrafter"/>
</dbReference>
<feature type="compositionally biased region" description="Basic and acidic residues" evidence="3">
    <location>
        <begin position="386"/>
        <end position="395"/>
    </location>
</feature>
<keyword evidence="7" id="KW-1185">Reference proteome</keyword>
<evidence type="ECO:0008006" key="8">
    <source>
        <dbReference type="Google" id="ProtNLM"/>
    </source>
</evidence>